<dbReference type="Gene3D" id="3.20.20.80">
    <property type="entry name" value="Glycosidases"/>
    <property type="match status" value="1"/>
</dbReference>
<name>A0A6J6HXQ2_9ZZZZ</name>
<dbReference type="Gene3D" id="3.90.400.10">
    <property type="entry name" value="Oligo-1,6-glucosidase, Domain 2"/>
    <property type="match status" value="1"/>
</dbReference>
<dbReference type="InterPro" id="IPR006047">
    <property type="entry name" value="GH13_cat_dom"/>
</dbReference>
<dbReference type="InterPro" id="IPR017853">
    <property type="entry name" value="GH"/>
</dbReference>
<dbReference type="CDD" id="cd11332">
    <property type="entry name" value="AmyAc_OligoGlu_TS"/>
    <property type="match status" value="1"/>
</dbReference>
<reference evidence="2" key="1">
    <citation type="submission" date="2020-05" db="EMBL/GenBank/DDBJ databases">
        <authorList>
            <person name="Chiriac C."/>
            <person name="Salcher M."/>
            <person name="Ghai R."/>
            <person name="Kavagutti S V."/>
        </authorList>
    </citation>
    <scope>NUCLEOTIDE SEQUENCE</scope>
</reference>
<feature type="domain" description="Glycosyl hydrolase family 13 catalytic" evidence="1">
    <location>
        <begin position="21"/>
        <end position="430"/>
    </location>
</feature>
<sequence length="570" mass="64589">MAEYTFLKGDKNWWRQAVIYQIYPRSFADGNADGIGDLKGIISRVPYLKSLGIDAVWMSPFYPSALADGGYDVDDYRDIDPRIGTLQEFDVLVEELHKVGIRVIIDIVPNHSGDNHVWFQAALKAGKGSPERDRYIFRDGKGENGEIRPSELVSHFGPTAWTRITEPDGTPGQWYMHLFAKEQPDFNWDNQEVRDDFLKTMRFWSDRGVDGYRIDVAHALAKNLKDGHLPSRLELSLDEMKKDGTDDLFDRDEVHEIYADWRKIFNEYDPPRVAVAEAWVHAHRRPAYASTNGLGQSFNFDMLGAGWNKKNVKEIADFNLKAAKKSGSSTTWVLSNHDIVRHATRFAFPEITDFSKWYKANRFTAQVNEKLGLDRARAMTMLLLALPGSTYLYQGEELGLQEALQIPADQMQDPQFFRNPDVGLSRDGCRVPLPWSRSGSSFGFGENGSHLPQPEWFGNSSVEAQDGVKGSTLELYRELLSLRKQLQTTENHTWINHWLQPGVLHFMRNNGWHSVTNFGDKPVKLPKGELLATSMPLVDGKLPANATAWVKADVANIDVRDMLILTAQGS</sequence>
<proteinExistence type="predicted"/>
<dbReference type="SMART" id="SM00642">
    <property type="entry name" value="Aamy"/>
    <property type="match status" value="1"/>
</dbReference>
<dbReference type="InterPro" id="IPR045857">
    <property type="entry name" value="O16G_dom_2"/>
</dbReference>
<gene>
    <name evidence="2" type="ORF">UFOPK1909_00403</name>
</gene>
<protein>
    <submittedName>
        <fullName evidence="2">Unannotated protein</fullName>
    </submittedName>
</protein>
<dbReference type="SUPFAM" id="SSF51445">
    <property type="entry name" value="(Trans)glycosidases"/>
    <property type="match status" value="1"/>
</dbReference>
<dbReference type="Pfam" id="PF00128">
    <property type="entry name" value="Alpha-amylase"/>
    <property type="match status" value="1"/>
</dbReference>
<accession>A0A6J6HXQ2</accession>
<dbReference type="GO" id="GO:0009313">
    <property type="term" value="P:oligosaccharide catabolic process"/>
    <property type="evidence" value="ECO:0007669"/>
    <property type="project" value="TreeGrafter"/>
</dbReference>
<evidence type="ECO:0000313" key="2">
    <source>
        <dbReference type="EMBL" id="CAB4618871.1"/>
    </source>
</evidence>
<dbReference type="PANTHER" id="PTHR10357">
    <property type="entry name" value="ALPHA-AMYLASE FAMILY MEMBER"/>
    <property type="match status" value="1"/>
</dbReference>
<dbReference type="AlphaFoldDB" id="A0A6J6HXQ2"/>
<dbReference type="PANTHER" id="PTHR10357:SF179">
    <property type="entry name" value="NEUTRAL AND BASIC AMINO ACID TRANSPORT PROTEIN RBAT"/>
    <property type="match status" value="1"/>
</dbReference>
<organism evidence="2">
    <name type="scientific">freshwater metagenome</name>
    <dbReference type="NCBI Taxonomy" id="449393"/>
    <lineage>
        <taxon>unclassified sequences</taxon>
        <taxon>metagenomes</taxon>
        <taxon>ecological metagenomes</taxon>
    </lineage>
</organism>
<dbReference type="EMBL" id="CAEZVD010000024">
    <property type="protein sequence ID" value="CAB4618871.1"/>
    <property type="molecule type" value="Genomic_DNA"/>
</dbReference>
<evidence type="ECO:0000259" key="1">
    <source>
        <dbReference type="SMART" id="SM00642"/>
    </source>
</evidence>
<dbReference type="GO" id="GO:0004556">
    <property type="term" value="F:alpha-amylase activity"/>
    <property type="evidence" value="ECO:0007669"/>
    <property type="project" value="TreeGrafter"/>
</dbReference>